<dbReference type="PANTHER" id="PTHR30185:SF18">
    <property type="entry name" value="TRANSCRIPTIONAL REGULATOR MTLR"/>
    <property type="match status" value="1"/>
</dbReference>
<dbReference type="InterPro" id="IPR011608">
    <property type="entry name" value="PRD"/>
</dbReference>
<keyword evidence="9" id="KW-1185">Reference proteome</keyword>
<dbReference type="PROSITE" id="PS51372">
    <property type="entry name" value="PRD_2"/>
    <property type="match status" value="2"/>
</dbReference>
<name>A0A934J8R2_9BACL</name>
<dbReference type="InterPro" id="IPR016152">
    <property type="entry name" value="PTrfase/Anion_transptr"/>
</dbReference>
<dbReference type="SUPFAM" id="SSF52794">
    <property type="entry name" value="PTS system IIB component-like"/>
    <property type="match status" value="1"/>
</dbReference>
<comment type="caution">
    <text evidence="8">The sequence shown here is derived from an EMBL/GenBank/DDBJ whole genome shotgun (WGS) entry which is preliminary data.</text>
</comment>
<dbReference type="Gene3D" id="3.40.50.2300">
    <property type="match status" value="1"/>
</dbReference>
<proteinExistence type="predicted"/>
<dbReference type="EMBL" id="JAELUP010000107">
    <property type="protein sequence ID" value="MBJ6363889.1"/>
    <property type="molecule type" value="Genomic_DNA"/>
</dbReference>
<keyword evidence="3" id="KW-0805">Transcription regulation</keyword>
<dbReference type="Gene3D" id="1.10.10.10">
    <property type="entry name" value="Winged helix-like DNA-binding domain superfamily/Winged helix DNA-binding domain"/>
    <property type="match status" value="1"/>
</dbReference>
<dbReference type="InterPro" id="IPR050661">
    <property type="entry name" value="BglG_antiterminators"/>
</dbReference>
<feature type="domain" description="PTS EIIB type-2" evidence="6">
    <location>
        <begin position="409"/>
        <end position="498"/>
    </location>
</feature>
<evidence type="ECO:0000256" key="3">
    <source>
        <dbReference type="ARBA" id="ARBA00023015"/>
    </source>
</evidence>
<dbReference type="InterPro" id="IPR036390">
    <property type="entry name" value="WH_DNA-bd_sf"/>
</dbReference>
<evidence type="ECO:0000259" key="7">
    <source>
        <dbReference type="PROSITE" id="PS51372"/>
    </source>
</evidence>
<dbReference type="PROSITE" id="PS51099">
    <property type="entry name" value="PTS_EIIB_TYPE_2"/>
    <property type="match status" value="1"/>
</dbReference>
<evidence type="ECO:0000259" key="5">
    <source>
        <dbReference type="PROSITE" id="PS51094"/>
    </source>
</evidence>
<dbReference type="Pfam" id="PF08279">
    <property type="entry name" value="HTH_11"/>
    <property type="match status" value="1"/>
</dbReference>
<dbReference type="Gene3D" id="1.10.1790.10">
    <property type="entry name" value="PRD domain"/>
    <property type="match status" value="1"/>
</dbReference>
<dbReference type="AlphaFoldDB" id="A0A934J8R2"/>
<dbReference type="InterPro" id="IPR036388">
    <property type="entry name" value="WH-like_DNA-bd_sf"/>
</dbReference>
<evidence type="ECO:0000256" key="4">
    <source>
        <dbReference type="ARBA" id="ARBA00023163"/>
    </source>
</evidence>
<reference evidence="8" key="1">
    <citation type="submission" date="2020-12" db="EMBL/GenBank/DDBJ databases">
        <authorList>
            <person name="Huq M.A."/>
        </authorList>
    </citation>
    <scope>NUCLEOTIDE SEQUENCE</scope>
    <source>
        <strain evidence="8">MAHUQ-46</strain>
    </source>
</reference>
<dbReference type="SUPFAM" id="SSF63520">
    <property type="entry name" value="PTS-regulatory domain, PRD"/>
    <property type="match status" value="2"/>
</dbReference>
<gene>
    <name evidence="8" type="ORF">JFN88_21990</name>
</gene>
<dbReference type="Proteomes" id="UP000640274">
    <property type="component" value="Unassembled WGS sequence"/>
</dbReference>
<dbReference type="GO" id="GO:0009401">
    <property type="term" value="P:phosphoenolpyruvate-dependent sugar phosphotransferase system"/>
    <property type="evidence" value="ECO:0007669"/>
    <property type="project" value="InterPro"/>
</dbReference>
<feature type="domain" description="PRD" evidence="7">
    <location>
        <begin position="194"/>
        <end position="295"/>
    </location>
</feature>
<keyword evidence="4" id="KW-0804">Transcription</keyword>
<evidence type="ECO:0000313" key="9">
    <source>
        <dbReference type="Proteomes" id="UP000640274"/>
    </source>
</evidence>
<dbReference type="PROSITE" id="PS51094">
    <property type="entry name" value="PTS_EIIA_TYPE_2"/>
    <property type="match status" value="1"/>
</dbReference>
<dbReference type="InterPro" id="IPR036095">
    <property type="entry name" value="PTS_EIIB-like_sf"/>
</dbReference>
<dbReference type="RefSeq" id="WP_199021488.1">
    <property type="nucleotide sequence ID" value="NZ_JAELUP010000107.1"/>
</dbReference>
<dbReference type="SUPFAM" id="SSF46785">
    <property type="entry name" value="Winged helix' DNA-binding domain"/>
    <property type="match status" value="1"/>
</dbReference>
<dbReference type="GO" id="GO:0008982">
    <property type="term" value="F:protein-N(PI)-phosphohistidine-sugar phosphotransferase activity"/>
    <property type="evidence" value="ECO:0007669"/>
    <property type="project" value="InterPro"/>
</dbReference>
<dbReference type="InterPro" id="IPR036634">
    <property type="entry name" value="PRD_sf"/>
</dbReference>
<accession>A0A934J8R2</accession>
<keyword evidence="2" id="KW-0677">Repeat</keyword>
<sequence length="689" mass="78100">MKVTNRQRQLLDLLLNSKEEITAADIAAAINVSARTVHRELPELELLLEKYGIELQRKSGIGIQVSGQPAQLDMLKQELSRMNYTEYTAEERRIFILCMLLESVEPAKLFALAHNLHVTVATMSYDLDELEKGIIKYDLQLVRRRGYGVLLEGSEHVKRELLLTLARQYIDNSDLFGSSLRSQEQPVISLMLDQIGKSNLLQLEQALWELEQKHPLELTDQAYTKLLLQLSIALRRIHDGHLIAPSDESPDACLRPEIASLLRQLEEEFAIKLPASEQRYISGLIRQYSEEESGYELLPHGDLDVLEKTVQLIGFMDRHYDAAFHRDYSLRDGLLRHLVPALMRIREGSEIRNPLLPQIKADYSALFDRVRQGADEVFPELKIPDEEVGFLVMHFGAALERGTQPVPPVRAIVVCSSGIGSSKLLAVRLERELPEVVIVGNVPWYEAARIPENEYDVIISTIDLPLQPDKYFKISPLLTDNEASQLRRFLQHWFLYAQQRTQNEQLAVKNAPSQRLKQLKACLDEICFLLERFHLYKLPDTEGLDVGQVLFDACKLAAASGAINDIDAVVRQLLEREQQGSEIVTDTGLALFHARSKDVLQPLVVMFQLKQPMLLQAHSVRPASYMMLMLGPLALGKESLEVLSEISTLLLLPELPDVLATGNELAIKDFMANALLGYFYTKTEAEMTW</sequence>
<evidence type="ECO:0000313" key="8">
    <source>
        <dbReference type="EMBL" id="MBJ6363889.1"/>
    </source>
</evidence>
<evidence type="ECO:0000259" key="6">
    <source>
        <dbReference type="PROSITE" id="PS51099"/>
    </source>
</evidence>
<dbReference type="Gene3D" id="3.40.930.10">
    <property type="entry name" value="Mannitol-specific EII, Chain A"/>
    <property type="match status" value="1"/>
</dbReference>
<feature type="domain" description="PRD" evidence="7">
    <location>
        <begin position="300"/>
        <end position="405"/>
    </location>
</feature>
<dbReference type="Pfam" id="PF00874">
    <property type="entry name" value="PRD"/>
    <property type="match status" value="1"/>
</dbReference>
<keyword evidence="1" id="KW-0808">Transferase</keyword>
<dbReference type="GO" id="GO:0006355">
    <property type="term" value="P:regulation of DNA-templated transcription"/>
    <property type="evidence" value="ECO:0007669"/>
    <property type="project" value="InterPro"/>
</dbReference>
<feature type="domain" description="PTS EIIA type-2" evidence="5">
    <location>
        <begin position="528"/>
        <end position="674"/>
    </location>
</feature>
<protein>
    <submittedName>
        <fullName evidence="8">BglG family transcription antiterminator</fullName>
    </submittedName>
</protein>
<dbReference type="InterPro" id="IPR013196">
    <property type="entry name" value="HTH_11"/>
</dbReference>
<dbReference type="InterPro" id="IPR013011">
    <property type="entry name" value="PTS_EIIB_2"/>
</dbReference>
<dbReference type="SUPFAM" id="SSF55804">
    <property type="entry name" value="Phoshotransferase/anion transport protein"/>
    <property type="match status" value="1"/>
</dbReference>
<dbReference type="PANTHER" id="PTHR30185">
    <property type="entry name" value="CRYPTIC BETA-GLUCOSIDE BGL OPERON ANTITERMINATOR"/>
    <property type="match status" value="1"/>
</dbReference>
<dbReference type="Pfam" id="PF00359">
    <property type="entry name" value="PTS_EIIA_2"/>
    <property type="match status" value="1"/>
</dbReference>
<evidence type="ECO:0000256" key="2">
    <source>
        <dbReference type="ARBA" id="ARBA00022737"/>
    </source>
</evidence>
<dbReference type="CDD" id="cd05568">
    <property type="entry name" value="PTS_IIB_bgl_like"/>
    <property type="match status" value="1"/>
</dbReference>
<dbReference type="InterPro" id="IPR002178">
    <property type="entry name" value="PTS_EIIA_type-2_dom"/>
</dbReference>
<organism evidence="8 9">
    <name type="scientific">Paenibacillus roseus</name>
    <dbReference type="NCBI Taxonomy" id="2798579"/>
    <lineage>
        <taxon>Bacteria</taxon>
        <taxon>Bacillati</taxon>
        <taxon>Bacillota</taxon>
        <taxon>Bacilli</taxon>
        <taxon>Bacillales</taxon>
        <taxon>Paenibacillaceae</taxon>
        <taxon>Paenibacillus</taxon>
    </lineage>
</organism>
<evidence type="ECO:0000256" key="1">
    <source>
        <dbReference type="ARBA" id="ARBA00022679"/>
    </source>
</evidence>